<evidence type="ECO:0000313" key="3">
    <source>
        <dbReference type="Proteomes" id="UP000267027"/>
    </source>
</evidence>
<dbReference type="OMA" id="IYEPFGF"/>
<sequence length="477" mass="54997">MFDALYAVVILLLPTVRSQGISHPSPDLSEGAKFLPRTILYCSYKFPLRDDGSLIAFSEKSEEERGETAVSNEELAKILYPRKNFKQVEEDMQRRLSSRDGPFWREAPLHRLKDMDADLDGATAAWMADASLTRTEYIGDENGIPQQDYYGIVVKQIYEPFGFPFESSLLLNGYVEKENRLNFDGTKRIFSKTVTWDYFIFEQVPVHIPQDFLSQPAQWLVDPVRKLDVVTYFSDVIGRMQMTTLSKSNLSEYAAWPQLIGRDMGVFTHNQQRSFLLKPDGKLMISPFLETLPMLKSAAIQPWATLMCTALVDNEPRSLGVVINVDYLVNEKRVLKYSDIKVLDLEKKKPEESKESLPILDLRSNLKIRPWDRNAVDAKFQKMMSISPYRERGVALFSTIWETASYLVEVKKYKDQLYTERFKSIIDENETSTVVENHPGFYIDEISCTEEKYDCNKLAECRGISIKVSLFIYEDNL</sequence>
<keyword evidence="3" id="KW-1185">Reference proteome</keyword>
<evidence type="ECO:0000313" key="2">
    <source>
        <dbReference type="EMBL" id="VDM52887.1"/>
    </source>
</evidence>
<name>A0A158PDZ2_ANGCS</name>
<organism evidence="4">
    <name type="scientific">Angiostrongylus costaricensis</name>
    <name type="common">Nematode worm</name>
    <dbReference type="NCBI Taxonomy" id="334426"/>
    <lineage>
        <taxon>Eukaryota</taxon>
        <taxon>Metazoa</taxon>
        <taxon>Ecdysozoa</taxon>
        <taxon>Nematoda</taxon>
        <taxon>Chromadorea</taxon>
        <taxon>Rhabditida</taxon>
        <taxon>Rhabditina</taxon>
        <taxon>Rhabditomorpha</taxon>
        <taxon>Strongyloidea</taxon>
        <taxon>Metastrongylidae</taxon>
        <taxon>Angiostrongylus</taxon>
    </lineage>
</organism>
<evidence type="ECO:0000313" key="4">
    <source>
        <dbReference type="WBParaSite" id="ACOC_0000130101-mRNA-1"/>
    </source>
</evidence>
<feature type="signal peptide" evidence="1">
    <location>
        <begin position="1"/>
        <end position="18"/>
    </location>
</feature>
<reference evidence="4" key="1">
    <citation type="submission" date="2016-04" db="UniProtKB">
        <authorList>
            <consortium name="WormBaseParasite"/>
        </authorList>
    </citation>
    <scope>IDENTIFICATION</scope>
</reference>
<keyword evidence="1" id="KW-0732">Signal</keyword>
<accession>A0A158PDZ2</accession>
<proteinExistence type="predicted"/>
<gene>
    <name evidence="2" type="ORF">ACOC_LOCUS1302</name>
</gene>
<protein>
    <submittedName>
        <fullName evidence="2 4">Uncharacterized protein</fullName>
    </submittedName>
</protein>
<dbReference type="WBParaSite" id="ACOC_0000130101-mRNA-1">
    <property type="protein sequence ID" value="ACOC_0000130101-mRNA-1"/>
    <property type="gene ID" value="ACOC_0000130101"/>
</dbReference>
<dbReference type="EMBL" id="UYYA01000185">
    <property type="protein sequence ID" value="VDM52887.1"/>
    <property type="molecule type" value="Genomic_DNA"/>
</dbReference>
<dbReference type="Proteomes" id="UP000267027">
    <property type="component" value="Unassembled WGS sequence"/>
</dbReference>
<dbReference type="OrthoDB" id="5847749at2759"/>
<reference evidence="2 3" key="2">
    <citation type="submission" date="2018-11" db="EMBL/GenBank/DDBJ databases">
        <authorList>
            <consortium name="Pathogen Informatics"/>
        </authorList>
    </citation>
    <scope>NUCLEOTIDE SEQUENCE [LARGE SCALE GENOMIC DNA]</scope>
    <source>
        <strain evidence="2 3">Costa Rica</strain>
    </source>
</reference>
<evidence type="ECO:0000256" key="1">
    <source>
        <dbReference type="SAM" id="SignalP"/>
    </source>
</evidence>
<dbReference type="AlphaFoldDB" id="A0A158PDZ2"/>
<feature type="chain" id="PRO_5043135039" evidence="1">
    <location>
        <begin position="19"/>
        <end position="477"/>
    </location>
</feature>